<dbReference type="RefSeq" id="XP_007326615.1">
    <property type="nucleotide sequence ID" value="XM_007326553.1"/>
</dbReference>
<dbReference type="PANTHER" id="PTHR23044">
    <property type="entry name" value="3'-5' EXONUCLEASE ERI1-RELATED"/>
    <property type="match status" value="1"/>
</dbReference>
<dbReference type="Gene3D" id="3.30.420.10">
    <property type="entry name" value="Ribonuclease H-like superfamily/Ribonuclease H"/>
    <property type="match status" value="1"/>
</dbReference>
<dbReference type="OMA" id="WINHGPA"/>
<dbReference type="AlphaFoldDB" id="K5W7Y3"/>
<dbReference type="InterPro" id="IPR012337">
    <property type="entry name" value="RNaseH-like_sf"/>
</dbReference>
<keyword evidence="2" id="KW-0378">Hydrolase</keyword>
<dbReference type="InterPro" id="IPR013520">
    <property type="entry name" value="Ribonucl_H"/>
</dbReference>
<dbReference type="EMBL" id="JH971386">
    <property type="protein sequence ID" value="EKM82964.1"/>
    <property type="molecule type" value="Genomic_DNA"/>
</dbReference>
<evidence type="ECO:0000256" key="1">
    <source>
        <dbReference type="ARBA" id="ARBA00022722"/>
    </source>
</evidence>
<sequence>MRYSPLPPPAPPDSRLRRTFAPSLQPYDAFLVLDVEATCLQGTDFNYPNEIIEFPVCLMKWQDKGRTNNLQIVDEFRSLVRPSWRPTLSAFCTELTGITQTQVDAASLFPDVLKSVRAFLVKNGLIDGATGKRLLRFCWCSDGPFDIRDFVVKQCFISRIPMPDWLAGDVLDVRMTVMQWLSSQPLLGDTESPTPQARFPPVRRSLNISAQLKALGLPSFQGRQHSGIDDARNIARIVTELAKRGVALRPNTQIKPGRKWVWMGKGGQVLEQFCMNFAEHGNGITTAPPSPSYPVSRTDPATFQLNCDSAPGSVASTRTQLYGFGTAIAPASAALWSPSRPTTSPGFSLSRPVSPMSLISSSPDSEPEFGVMGRFNPGISKSVPTRSRTRHKRNVNSLGVGAVSRVGVAVTATCVS</sequence>
<dbReference type="FunCoup" id="K5W7Y3">
    <property type="interactions" value="260"/>
</dbReference>
<evidence type="ECO:0000259" key="4">
    <source>
        <dbReference type="SMART" id="SM00479"/>
    </source>
</evidence>
<proteinExistence type="predicted"/>
<keyword evidence="3" id="KW-0269">Exonuclease</keyword>
<evidence type="ECO:0000256" key="3">
    <source>
        <dbReference type="ARBA" id="ARBA00022839"/>
    </source>
</evidence>
<dbReference type="OrthoDB" id="448399at2759"/>
<dbReference type="SUPFAM" id="SSF53098">
    <property type="entry name" value="Ribonuclease H-like"/>
    <property type="match status" value="1"/>
</dbReference>
<dbReference type="eggNOG" id="KOG0542">
    <property type="taxonomic scope" value="Eukaryota"/>
</dbReference>
<evidence type="ECO:0000313" key="5">
    <source>
        <dbReference type="EMBL" id="EKM82964.1"/>
    </source>
</evidence>
<dbReference type="KEGG" id="abp:AGABI1DRAFT82658"/>
<dbReference type="InterPro" id="IPR051274">
    <property type="entry name" value="3-5_Exoribonuclease"/>
</dbReference>
<dbReference type="Proteomes" id="UP000008493">
    <property type="component" value="Unassembled WGS sequence"/>
</dbReference>
<feature type="domain" description="Exonuclease" evidence="4">
    <location>
        <begin position="29"/>
        <end position="247"/>
    </location>
</feature>
<dbReference type="InterPro" id="IPR036397">
    <property type="entry name" value="RNaseH_sf"/>
</dbReference>
<dbReference type="CDD" id="cd06133">
    <property type="entry name" value="ERI-1_3'hExo_like"/>
    <property type="match status" value="1"/>
</dbReference>
<protein>
    <recommendedName>
        <fullName evidence="4">Exonuclease domain-containing protein</fullName>
    </recommendedName>
</protein>
<dbReference type="PANTHER" id="PTHR23044:SF61">
    <property type="entry name" value="3'-5' EXORIBONUCLEASE 1-RELATED"/>
    <property type="match status" value="1"/>
</dbReference>
<dbReference type="HOGENOM" id="CLU_660496_0_0_1"/>
<gene>
    <name evidence="5" type="ORF">AGABI1DRAFT_82658</name>
</gene>
<accession>K5W7Y3</accession>
<keyword evidence="6" id="KW-1185">Reference proteome</keyword>
<dbReference type="SMART" id="SM00479">
    <property type="entry name" value="EXOIII"/>
    <property type="match status" value="1"/>
</dbReference>
<evidence type="ECO:0000313" key="6">
    <source>
        <dbReference type="Proteomes" id="UP000008493"/>
    </source>
</evidence>
<dbReference type="Pfam" id="PF00929">
    <property type="entry name" value="RNase_T"/>
    <property type="match status" value="1"/>
</dbReference>
<reference evidence="6" key="1">
    <citation type="journal article" date="2012" name="Proc. Natl. Acad. Sci. U.S.A.">
        <title>Genome sequence of the button mushroom Agaricus bisporus reveals mechanisms governing adaptation to a humic-rich ecological niche.</title>
        <authorList>
            <person name="Morin E."/>
            <person name="Kohler A."/>
            <person name="Baker A.R."/>
            <person name="Foulongne-Oriol M."/>
            <person name="Lombard V."/>
            <person name="Nagy L.G."/>
            <person name="Ohm R.A."/>
            <person name="Patyshakuliyeva A."/>
            <person name="Brun A."/>
            <person name="Aerts A.L."/>
            <person name="Bailey A.M."/>
            <person name="Billette C."/>
            <person name="Coutinho P.M."/>
            <person name="Deakin G."/>
            <person name="Doddapaneni H."/>
            <person name="Floudas D."/>
            <person name="Grimwood J."/>
            <person name="Hilden K."/>
            <person name="Kuees U."/>
            <person name="LaButti K.M."/>
            <person name="Lapidus A."/>
            <person name="Lindquist E.A."/>
            <person name="Lucas S.M."/>
            <person name="Murat C."/>
            <person name="Riley R.W."/>
            <person name="Salamov A.A."/>
            <person name="Schmutz J."/>
            <person name="Subramanian V."/>
            <person name="Woesten H.A.B."/>
            <person name="Xu J."/>
            <person name="Eastwood D.C."/>
            <person name="Foster G.D."/>
            <person name="Sonnenberg A.S."/>
            <person name="Cullen D."/>
            <person name="de Vries R.P."/>
            <person name="Lundell T."/>
            <person name="Hibbett D.S."/>
            <person name="Henrissat B."/>
            <person name="Burton K.S."/>
            <person name="Kerrigan R.W."/>
            <person name="Challen M.P."/>
            <person name="Grigoriev I.V."/>
            <person name="Martin F."/>
        </authorList>
    </citation>
    <scope>NUCLEOTIDE SEQUENCE [LARGE SCALE GENOMIC DNA]</scope>
    <source>
        <strain evidence="6">JB137-S8 / ATCC MYA-4627 / FGSC 10392</strain>
    </source>
</reference>
<dbReference type="GO" id="GO:0003676">
    <property type="term" value="F:nucleic acid binding"/>
    <property type="evidence" value="ECO:0007669"/>
    <property type="project" value="InterPro"/>
</dbReference>
<dbReference type="InterPro" id="IPR047201">
    <property type="entry name" value="ERI-1_3'hExo-like"/>
</dbReference>
<dbReference type="GO" id="GO:0000175">
    <property type="term" value="F:3'-5'-RNA exonuclease activity"/>
    <property type="evidence" value="ECO:0007669"/>
    <property type="project" value="InterPro"/>
</dbReference>
<name>K5W7Y3_AGABU</name>
<keyword evidence="1" id="KW-0540">Nuclease</keyword>
<dbReference type="InParanoid" id="K5W7Y3"/>
<dbReference type="STRING" id="597362.K5W7Y3"/>
<evidence type="ECO:0000256" key="2">
    <source>
        <dbReference type="ARBA" id="ARBA00022801"/>
    </source>
</evidence>
<dbReference type="GeneID" id="18831845"/>
<organism evidence="5 6">
    <name type="scientific">Agaricus bisporus var. burnettii (strain JB137-S8 / ATCC MYA-4627 / FGSC 10392)</name>
    <name type="common">White button mushroom</name>
    <dbReference type="NCBI Taxonomy" id="597362"/>
    <lineage>
        <taxon>Eukaryota</taxon>
        <taxon>Fungi</taxon>
        <taxon>Dikarya</taxon>
        <taxon>Basidiomycota</taxon>
        <taxon>Agaricomycotina</taxon>
        <taxon>Agaricomycetes</taxon>
        <taxon>Agaricomycetidae</taxon>
        <taxon>Agaricales</taxon>
        <taxon>Agaricineae</taxon>
        <taxon>Agaricaceae</taxon>
        <taxon>Agaricus</taxon>
    </lineage>
</organism>